<evidence type="ECO:0000256" key="1">
    <source>
        <dbReference type="ARBA" id="ARBA00004211"/>
    </source>
</evidence>
<feature type="region of interest" description="Disordered" evidence="7">
    <location>
        <begin position="122"/>
        <end position="199"/>
    </location>
</feature>
<feature type="compositionally biased region" description="Basic and acidic residues" evidence="7">
    <location>
        <begin position="180"/>
        <end position="192"/>
    </location>
</feature>
<evidence type="ECO:0000313" key="10">
    <source>
        <dbReference type="EMBL" id="PFH60441.1"/>
    </source>
</evidence>
<gene>
    <name evidence="10" type="ORF">XA68_10916</name>
</gene>
<dbReference type="PANTHER" id="PTHR10809:SF6">
    <property type="entry name" value="AT11025P-RELATED"/>
    <property type="match status" value="1"/>
</dbReference>
<dbReference type="OrthoDB" id="264603at2759"/>
<dbReference type="Gene3D" id="2.60.40.10">
    <property type="entry name" value="Immunoglobulins"/>
    <property type="match status" value="1"/>
</dbReference>
<dbReference type="GO" id="GO:0033149">
    <property type="term" value="F:FFAT motif binding"/>
    <property type="evidence" value="ECO:0007669"/>
    <property type="project" value="TreeGrafter"/>
</dbReference>
<reference evidence="10 11" key="1">
    <citation type="journal article" date="2015" name="BMC Genomics">
        <title>Gene expression during zombie ant biting behavior reflects the complexity underlying fungal parasitic behavioral manipulation.</title>
        <authorList>
            <person name="de Bekker C."/>
            <person name="Ohm R.A."/>
            <person name="Loreto R.G."/>
            <person name="Sebastian A."/>
            <person name="Albert I."/>
            <person name="Merrow M."/>
            <person name="Brachmann A."/>
            <person name="Hughes D.P."/>
        </authorList>
    </citation>
    <scope>NUCLEOTIDE SEQUENCE [LARGE SCALE GENOMIC DNA]</scope>
    <source>
        <strain evidence="10 11">SC16a</strain>
    </source>
</reference>
<dbReference type="PANTHER" id="PTHR10809">
    <property type="entry name" value="VESICLE-ASSOCIATED MEMBRANE PROTEIN-ASSOCIATED PROTEIN"/>
    <property type="match status" value="1"/>
</dbReference>
<feature type="coiled-coil region" evidence="6">
    <location>
        <begin position="203"/>
        <end position="230"/>
    </location>
</feature>
<organism evidence="10 11">
    <name type="scientific">Ophiocordyceps unilateralis</name>
    <name type="common">Zombie-ant fungus</name>
    <name type="synonym">Torrubia unilateralis</name>
    <dbReference type="NCBI Taxonomy" id="268505"/>
    <lineage>
        <taxon>Eukaryota</taxon>
        <taxon>Fungi</taxon>
        <taxon>Dikarya</taxon>
        <taxon>Ascomycota</taxon>
        <taxon>Pezizomycotina</taxon>
        <taxon>Sordariomycetes</taxon>
        <taxon>Hypocreomycetidae</taxon>
        <taxon>Hypocreales</taxon>
        <taxon>Ophiocordycipitaceae</taxon>
        <taxon>Ophiocordyceps</taxon>
    </lineage>
</organism>
<dbReference type="Pfam" id="PF00635">
    <property type="entry name" value="Motile_Sperm"/>
    <property type="match status" value="1"/>
</dbReference>
<evidence type="ECO:0000256" key="7">
    <source>
        <dbReference type="SAM" id="MobiDB-lite"/>
    </source>
</evidence>
<proteinExistence type="inferred from homology"/>
<keyword evidence="4 8" id="KW-1133">Transmembrane helix</keyword>
<sequence>MSVEIDPQDLNFRRPFTVEVSQILTIKNPTTTPLAFKVKTTAPKQYCVRPNAGRIEPGQCFDVTVLLQAMKADPPLDAKCRDKFLVQSAPITSDKEFASIALVLDSTEKDRIQERKIRVNWLPAPGSDGATAPQAGTVTPNRQSMVNGRSATDTPTSRAYSSPRGASDSNPAPSYSAESSYDHGDGKSEHPKSAVSQAATAVSESAQVTYEELKAKLAQAEAQIVMLKDNTLRQRSAKPGANEGKVASSPIAQAVKQVDGVPVQAVAILCLLSFLLAYFFF</sequence>
<dbReference type="Proteomes" id="UP000037136">
    <property type="component" value="Unassembled WGS sequence"/>
</dbReference>
<feature type="domain" description="MSP" evidence="9">
    <location>
        <begin position="2"/>
        <end position="122"/>
    </location>
</feature>
<feature type="compositionally biased region" description="Polar residues" evidence="7">
    <location>
        <begin position="134"/>
        <end position="160"/>
    </location>
</feature>
<keyword evidence="5 8" id="KW-0472">Membrane</keyword>
<protein>
    <recommendedName>
        <fullName evidence="9">MSP domain-containing protein</fullName>
    </recommendedName>
</protein>
<reference evidence="10 11" key="2">
    <citation type="journal article" date="2017" name="Sci. Rep.">
        <title>Ant-infecting Ophiocordyceps genomes reveal a high diversity of potential behavioral manipulation genes and a possible major role for enterotoxins.</title>
        <authorList>
            <person name="de Bekker C."/>
            <person name="Ohm R.A."/>
            <person name="Evans H.C."/>
            <person name="Brachmann A."/>
            <person name="Hughes D.P."/>
        </authorList>
    </citation>
    <scope>NUCLEOTIDE SEQUENCE [LARGE SCALE GENOMIC DNA]</scope>
    <source>
        <strain evidence="10 11">SC16a</strain>
    </source>
</reference>
<dbReference type="GO" id="GO:0061817">
    <property type="term" value="P:endoplasmic reticulum-plasma membrane tethering"/>
    <property type="evidence" value="ECO:0007669"/>
    <property type="project" value="TreeGrafter"/>
</dbReference>
<dbReference type="AlphaFoldDB" id="A0A2A9PHD8"/>
<evidence type="ECO:0000313" key="11">
    <source>
        <dbReference type="Proteomes" id="UP000037136"/>
    </source>
</evidence>
<dbReference type="InterPro" id="IPR000535">
    <property type="entry name" value="MSP_dom"/>
</dbReference>
<dbReference type="PROSITE" id="PS50202">
    <property type="entry name" value="MSP"/>
    <property type="match status" value="1"/>
</dbReference>
<dbReference type="InterPro" id="IPR008962">
    <property type="entry name" value="PapD-like_sf"/>
</dbReference>
<accession>A0A2A9PHD8</accession>
<evidence type="ECO:0000256" key="2">
    <source>
        <dbReference type="ARBA" id="ARBA00008932"/>
    </source>
</evidence>
<dbReference type="InterPro" id="IPR016763">
    <property type="entry name" value="VAP"/>
</dbReference>
<keyword evidence="3 8" id="KW-0812">Transmembrane</keyword>
<dbReference type="SUPFAM" id="SSF49354">
    <property type="entry name" value="PapD-like"/>
    <property type="match status" value="1"/>
</dbReference>
<comment type="similarity">
    <text evidence="2">Belongs to the VAMP-associated protein (VAP) (TC 9.B.17) family.</text>
</comment>
<evidence type="ECO:0000259" key="9">
    <source>
        <dbReference type="PROSITE" id="PS50202"/>
    </source>
</evidence>
<comment type="caution">
    <text evidence="10">The sequence shown here is derived from an EMBL/GenBank/DDBJ whole genome shotgun (WGS) entry which is preliminary data.</text>
</comment>
<feature type="compositionally biased region" description="Polar residues" evidence="7">
    <location>
        <begin position="167"/>
        <end position="179"/>
    </location>
</feature>
<comment type="subcellular location">
    <subcellularLocation>
        <location evidence="1">Membrane</location>
        <topology evidence="1">Single-pass type IV membrane protein</topology>
    </subcellularLocation>
</comment>
<feature type="transmembrane region" description="Helical" evidence="8">
    <location>
        <begin position="261"/>
        <end position="280"/>
    </location>
</feature>
<name>A0A2A9PHD8_OPHUN</name>
<dbReference type="EMBL" id="LAZP02000128">
    <property type="protein sequence ID" value="PFH60441.1"/>
    <property type="molecule type" value="Genomic_DNA"/>
</dbReference>
<dbReference type="GO" id="GO:0090158">
    <property type="term" value="P:endoplasmic reticulum membrane organization"/>
    <property type="evidence" value="ECO:0007669"/>
    <property type="project" value="TreeGrafter"/>
</dbReference>
<dbReference type="PIRSF" id="PIRSF019693">
    <property type="entry name" value="VAMP-associated"/>
    <property type="match status" value="1"/>
</dbReference>
<keyword evidence="6" id="KW-0175">Coiled coil</keyword>
<dbReference type="GO" id="GO:0005789">
    <property type="term" value="C:endoplasmic reticulum membrane"/>
    <property type="evidence" value="ECO:0007669"/>
    <property type="project" value="InterPro"/>
</dbReference>
<evidence type="ECO:0000256" key="6">
    <source>
        <dbReference type="SAM" id="Coils"/>
    </source>
</evidence>
<dbReference type="GO" id="GO:0005886">
    <property type="term" value="C:plasma membrane"/>
    <property type="evidence" value="ECO:0007669"/>
    <property type="project" value="TreeGrafter"/>
</dbReference>
<evidence type="ECO:0000256" key="4">
    <source>
        <dbReference type="ARBA" id="ARBA00022989"/>
    </source>
</evidence>
<dbReference type="STRING" id="268505.A0A2A9PHD8"/>
<evidence type="ECO:0000256" key="3">
    <source>
        <dbReference type="ARBA" id="ARBA00022692"/>
    </source>
</evidence>
<evidence type="ECO:0000256" key="5">
    <source>
        <dbReference type="ARBA" id="ARBA00023136"/>
    </source>
</evidence>
<dbReference type="InterPro" id="IPR013783">
    <property type="entry name" value="Ig-like_fold"/>
</dbReference>
<keyword evidence="11" id="KW-1185">Reference proteome</keyword>
<evidence type="ECO:0000256" key="8">
    <source>
        <dbReference type="SAM" id="Phobius"/>
    </source>
</evidence>